<dbReference type="Gene3D" id="1.10.10.10">
    <property type="entry name" value="Winged helix-like DNA-binding domain superfamily/Winged helix DNA-binding domain"/>
    <property type="match status" value="1"/>
</dbReference>
<name>A0A1I2I607_9BACL</name>
<dbReference type="Pfam" id="PF07729">
    <property type="entry name" value="FCD"/>
    <property type="match status" value="1"/>
</dbReference>
<keyword evidence="2 5" id="KW-0238">DNA-binding</keyword>
<organism evidence="5 6">
    <name type="scientific">Paenibacillus algorifonticola</name>
    <dbReference type="NCBI Taxonomy" id="684063"/>
    <lineage>
        <taxon>Bacteria</taxon>
        <taxon>Bacillati</taxon>
        <taxon>Bacillota</taxon>
        <taxon>Bacilli</taxon>
        <taxon>Bacillales</taxon>
        <taxon>Paenibacillaceae</taxon>
        <taxon>Paenibacillus</taxon>
    </lineage>
</organism>
<evidence type="ECO:0000259" key="4">
    <source>
        <dbReference type="PROSITE" id="PS50949"/>
    </source>
</evidence>
<dbReference type="InterPro" id="IPR000524">
    <property type="entry name" value="Tscrpt_reg_HTH_GntR"/>
</dbReference>
<dbReference type="PANTHER" id="PTHR43537:SF24">
    <property type="entry name" value="GLUCONATE OPERON TRANSCRIPTIONAL REPRESSOR"/>
    <property type="match status" value="1"/>
</dbReference>
<keyword evidence="1" id="KW-0805">Transcription regulation</keyword>
<protein>
    <submittedName>
        <fullName evidence="5">DNA-binding transcriptional regulator, GntR family</fullName>
    </submittedName>
</protein>
<dbReference type="AlphaFoldDB" id="A0A1I2I607"/>
<reference evidence="6" key="1">
    <citation type="submission" date="2016-10" db="EMBL/GenBank/DDBJ databases">
        <authorList>
            <person name="Varghese N."/>
            <person name="Submissions S."/>
        </authorList>
    </citation>
    <scope>NUCLEOTIDE SEQUENCE [LARGE SCALE GENOMIC DNA]</scope>
    <source>
        <strain evidence="6">CGMCC 1.10223</strain>
    </source>
</reference>
<feature type="domain" description="HTH gntR-type" evidence="4">
    <location>
        <begin position="12"/>
        <end position="79"/>
    </location>
</feature>
<dbReference type="GO" id="GO:0003677">
    <property type="term" value="F:DNA binding"/>
    <property type="evidence" value="ECO:0007669"/>
    <property type="project" value="UniProtKB-KW"/>
</dbReference>
<sequence length="233" mass="27387">MMSSRLKLPERQTLAEVIYQEIRSRIVSLQLKPGEMVYENNFATEFGLSRTPVRQAFFMLAQEELISILPQRGARIADLSTQKVKEAQLVRESLEYTAFVKVAELWDDSEDIFKQADKMIASIIEEQKESVIEQDYIRFMQLDEDFHNAIIKLSGNQTLLAIVNDMRAHLNRVRYLELQEAHHEKAAIEYHEKIFAAIKSNDSELSGLLLREHLRMLEKERELFFEKYKEMFI</sequence>
<keyword evidence="6" id="KW-1185">Reference proteome</keyword>
<dbReference type="PROSITE" id="PS50949">
    <property type="entry name" value="HTH_GNTR"/>
    <property type="match status" value="1"/>
</dbReference>
<dbReference type="OrthoDB" id="574518at2"/>
<evidence type="ECO:0000313" key="5">
    <source>
        <dbReference type="EMBL" id="SFF37732.1"/>
    </source>
</evidence>
<dbReference type="PANTHER" id="PTHR43537">
    <property type="entry name" value="TRANSCRIPTIONAL REGULATOR, GNTR FAMILY"/>
    <property type="match status" value="1"/>
</dbReference>
<evidence type="ECO:0000256" key="3">
    <source>
        <dbReference type="ARBA" id="ARBA00023163"/>
    </source>
</evidence>
<accession>A0A1I2I607</accession>
<dbReference type="SMART" id="SM00345">
    <property type="entry name" value="HTH_GNTR"/>
    <property type="match status" value="1"/>
</dbReference>
<dbReference type="CDD" id="cd07377">
    <property type="entry name" value="WHTH_GntR"/>
    <property type="match status" value="1"/>
</dbReference>
<gene>
    <name evidence="5" type="ORF">SAMN04487969_13112</name>
</gene>
<proteinExistence type="predicted"/>
<dbReference type="Pfam" id="PF00392">
    <property type="entry name" value="GntR"/>
    <property type="match status" value="1"/>
</dbReference>
<dbReference type="SUPFAM" id="SSF48008">
    <property type="entry name" value="GntR ligand-binding domain-like"/>
    <property type="match status" value="1"/>
</dbReference>
<evidence type="ECO:0000256" key="2">
    <source>
        <dbReference type="ARBA" id="ARBA00023125"/>
    </source>
</evidence>
<dbReference type="EMBL" id="FONN01000031">
    <property type="protein sequence ID" value="SFF37732.1"/>
    <property type="molecule type" value="Genomic_DNA"/>
</dbReference>
<dbReference type="InterPro" id="IPR011711">
    <property type="entry name" value="GntR_C"/>
</dbReference>
<dbReference type="InterPro" id="IPR036388">
    <property type="entry name" value="WH-like_DNA-bd_sf"/>
</dbReference>
<dbReference type="Proteomes" id="UP000183410">
    <property type="component" value="Unassembled WGS sequence"/>
</dbReference>
<dbReference type="SMART" id="SM00895">
    <property type="entry name" value="FCD"/>
    <property type="match status" value="1"/>
</dbReference>
<dbReference type="InterPro" id="IPR036390">
    <property type="entry name" value="WH_DNA-bd_sf"/>
</dbReference>
<dbReference type="SUPFAM" id="SSF46785">
    <property type="entry name" value="Winged helix' DNA-binding domain"/>
    <property type="match status" value="1"/>
</dbReference>
<evidence type="ECO:0000313" key="6">
    <source>
        <dbReference type="Proteomes" id="UP000183410"/>
    </source>
</evidence>
<dbReference type="GO" id="GO:0003700">
    <property type="term" value="F:DNA-binding transcription factor activity"/>
    <property type="evidence" value="ECO:0007669"/>
    <property type="project" value="InterPro"/>
</dbReference>
<evidence type="ECO:0000256" key="1">
    <source>
        <dbReference type="ARBA" id="ARBA00023015"/>
    </source>
</evidence>
<dbReference type="InterPro" id="IPR008920">
    <property type="entry name" value="TF_FadR/GntR_C"/>
</dbReference>
<dbReference type="RefSeq" id="WP_082110680.1">
    <property type="nucleotide sequence ID" value="NZ_FONN01000031.1"/>
</dbReference>
<dbReference type="Gene3D" id="1.20.120.530">
    <property type="entry name" value="GntR ligand-binding domain-like"/>
    <property type="match status" value="1"/>
</dbReference>
<keyword evidence="3" id="KW-0804">Transcription</keyword>